<evidence type="ECO:0000313" key="2">
    <source>
        <dbReference type="Proteomes" id="UP001162992"/>
    </source>
</evidence>
<dbReference type="EMBL" id="CM055108">
    <property type="protein sequence ID" value="KAJ7525063.1"/>
    <property type="molecule type" value="Genomic_DNA"/>
</dbReference>
<accession>A0ACC2B5J5</accession>
<comment type="caution">
    <text evidence="1">The sequence shown here is derived from an EMBL/GenBank/DDBJ whole genome shotgun (WGS) entry which is preliminary data.</text>
</comment>
<sequence length="788" mass="85998">MEALPELEEGLVAPLDRDPSQPLLQKDRLTNATTGISHMAIVGADGSLIESLDYEVLESDLFKQDWRARTQCEVLQYVILKWTFAFLVGLFTGLVGIIINVAVENIAGAKLMYTAKLIYSNQLVLAFSLVTGCNVVLVLCSALLCVYLGPAAAGSGIPEVKAYLNGVDAPEILSPKTLFVKVLGSIGSVAGGLYVGKEGPLVHIGACIASLLGQGGSRKHHLTFSWLRLFKNDRDRRDLVTCGAAAGVAAAFRAPVGGVLFALEEAASWWRSSLLWRTFFTTAVVAVVLRLGSNWCRVGHCGLFGKGGLIMFDVSKGSSTYGFPELFAVMILGLSGGILGSLFNALNTRICIFYAKNFNLLILSRKGPAAKIFLACFVAVVTSVCCFGLPWLAPCRPCPQLTLPYECPTYDRSGNFKSFHCPTGQYNDLAGLVFTTNDDAIRNLFSTGTQKEYHYTSIIIFFVASYIMALLTYGIAVPSGLFIPVILCGATYGRLIGMLSTTMYDLKGLDEGVYAVLGAAAFLGGSMRMTVSLCVILLELTNNLSMLPLIMLVLLASKTVGDSFNMAIYNLHLKIKGFPILEAHPEPFMHQLTARDAVKSPLVKFSPVERVGNVMHILRTTKHSAFPVIEEPLSPKATFAGLVLRSHLLILLKKKDFYFTRSSSTMSCRKISSGEFAKPGSGKGLTIEDIEVTPEEEDMYVILHPIINASPYTVLDTMSLAKAYTLFRQLGLRHICVMPRKPEGEPILGILTRHDFMHDHLLSIHPHLRSSLLKDRSFLRQASSDRHP</sequence>
<proteinExistence type="predicted"/>
<name>A0ACC2B5J5_DIPCM</name>
<protein>
    <submittedName>
        <fullName evidence="1">Uncharacterized protein</fullName>
    </submittedName>
</protein>
<gene>
    <name evidence="1" type="ORF">O6H91_17G034700</name>
</gene>
<evidence type="ECO:0000313" key="1">
    <source>
        <dbReference type="EMBL" id="KAJ7525063.1"/>
    </source>
</evidence>
<dbReference type="Proteomes" id="UP001162992">
    <property type="component" value="Chromosome 17"/>
</dbReference>
<keyword evidence="2" id="KW-1185">Reference proteome</keyword>
<organism evidence="1 2">
    <name type="scientific">Diphasiastrum complanatum</name>
    <name type="common">Issler's clubmoss</name>
    <name type="synonym">Lycopodium complanatum</name>
    <dbReference type="NCBI Taxonomy" id="34168"/>
    <lineage>
        <taxon>Eukaryota</taxon>
        <taxon>Viridiplantae</taxon>
        <taxon>Streptophyta</taxon>
        <taxon>Embryophyta</taxon>
        <taxon>Tracheophyta</taxon>
        <taxon>Lycopodiopsida</taxon>
        <taxon>Lycopodiales</taxon>
        <taxon>Lycopodiaceae</taxon>
        <taxon>Lycopodioideae</taxon>
        <taxon>Diphasiastrum</taxon>
    </lineage>
</organism>
<reference evidence="2" key="1">
    <citation type="journal article" date="2024" name="Proc. Natl. Acad. Sci. U.S.A.">
        <title>Extraordinary preservation of gene collinearity over three hundred million years revealed in homosporous lycophytes.</title>
        <authorList>
            <person name="Li C."/>
            <person name="Wickell D."/>
            <person name="Kuo L.Y."/>
            <person name="Chen X."/>
            <person name="Nie B."/>
            <person name="Liao X."/>
            <person name="Peng D."/>
            <person name="Ji J."/>
            <person name="Jenkins J."/>
            <person name="Williams M."/>
            <person name="Shu S."/>
            <person name="Plott C."/>
            <person name="Barry K."/>
            <person name="Rajasekar S."/>
            <person name="Grimwood J."/>
            <person name="Han X."/>
            <person name="Sun S."/>
            <person name="Hou Z."/>
            <person name="He W."/>
            <person name="Dai G."/>
            <person name="Sun C."/>
            <person name="Schmutz J."/>
            <person name="Leebens-Mack J.H."/>
            <person name="Li F.W."/>
            <person name="Wang L."/>
        </authorList>
    </citation>
    <scope>NUCLEOTIDE SEQUENCE [LARGE SCALE GENOMIC DNA]</scope>
    <source>
        <strain evidence="2">cv. PW_Plant_1</strain>
    </source>
</reference>